<name>A0A371EAY4_MUCPR</name>
<dbReference type="EMBL" id="QJKJ01015035">
    <property type="protein sequence ID" value="RDX63198.1"/>
    <property type="molecule type" value="Genomic_DNA"/>
</dbReference>
<protein>
    <submittedName>
        <fullName evidence="2">Uncharacterized protein</fullName>
    </submittedName>
</protein>
<organism evidence="2 3">
    <name type="scientific">Mucuna pruriens</name>
    <name type="common">Velvet bean</name>
    <name type="synonym">Dolichos pruriens</name>
    <dbReference type="NCBI Taxonomy" id="157652"/>
    <lineage>
        <taxon>Eukaryota</taxon>
        <taxon>Viridiplantae</taxon>
        <taxon>Streptophyta</taxon>
        <taxon>Embryophyta</taxon>
        <taxon>Tracheophyta</taxon>
        <taxon>Spermatophyta</taxon>
        <taxon>Magnoliopsida</taxon>
        <taxon>eudicotyledons</taxon>
        <taxon>Gunneridae</taxon>
        <taxon>Pentapetalae</taxon>
        <taxon>rosids</taxon>
        <taxon>fabids</taxon>
        <taxon>Fabales</taxon>
        <taxon>Fabaceae</taxon>
        <taxon>Papilionoideae</taxon>
        <taxon>50 kb inversion clade</taxon>
        <taxon>NPAAA clade</taxon>
        <taxon>indigoferoid/millettioid clade</taxon>
        <taxon>Phaseoleae</taxon>
        <taxon>Mucuna</taxon>
    </lineage>
</organism>
<evidence type="ECO:0000313" key="3">
    <source>
        <dbReference type="Proteomes" id="UP000257109"/>
    </source>
</evidence>
<feature type="region of interest" description="Disordered" evidence="1">
    <location>
        <begin position="38"/>
        <end position="64"/>
    </location>
</feature>
<reference evidence="2" key="1">
    <citation type="submission" date="2018-05" db="EMBL/GenBank/DDBJ databases">
        <title>Draft genome of Mucuna pruriens seed.</title>
        <authorList>
            <person name="Nnadi N.E."/>
            <person name="Vos R."/>
            <person name="Hasami M.H."/>
            <person name="Devisetty U.K."/>
            <person name="Aguiy J.C."/>
        </authorList>
    </citation>
    <scope>NUCLEOTIDE SEQUENCE [LARGE SCALE GENOMIC DNA]</scope>
    <source>
        <strain evidence="2">JCA_2017</strain>
    </source>
</reference>
<keyword evidence="3" id="KW-1185">Reference proteome</keyword>
<feature type="non-terminal residue" evidence="2">
    <location>
        <position position="1"/>
    </location>
</feature>
<gene>
    <name evidence="2" type="ORF">CR513_58400</name>
</gene>
<evidence type="ECO:0000256" key="1">
    <source>
        <dbReference type="SAM" id="MobiDB-lite"/>
    </source>
</evidence>
<accession>A0A371EAY4</accession>
<sequence>MNLNPKVALHSIIMALKPGMFFNNLWKKLPSVSINQIKSDQSITREPDRGDRTRHTSKSRGMRERYPKCPKYHIYTPLAINRAKILEEAHNTDILTRPPQSKSLESADHSKYCSRYHKNHGHTTKGCTALRDQIKELV</sequence>
<dbReference type="OrthoDB" id="1436117at2759"/>
<dbReference type="Proteomes" id="UP000257109">
    <property type="component" value="Unassembled WGS sequence"/>
</dbReference>
<proteinExistence type="predicted"/>
<dbReference type="AlphaFoldDB" id="A0A371EAY4"/>
<comment type="caution">
    <text evidence="2">The sequence shown here is derived from an EMBL/GenBank/DDBJ whole genome shotgun (WGS) entry which is preliminary data.</text>
</comment>
<evidence type="ECO:0000313" key="2">
    <source>
        <dbReference type="EMBL" id="RDX63198.1"/>
    </source>
</evidence>
<feature type="compositionally biased region" description="Basic and acidic residues" evidence="1">
    <location>
        <begin position="43"/>
        <end position="54"/>
    </location>
</feature>